<proteinExistence type="inferred from homology"/>
<dbReference type="Pfam" id="PF13561">
    <property type="entry name" value="adh_short_C2"/>
    <property type="match status" value="1"/>
</dbReference>
<dbReference type="PRINTS" id="PR00080">
    <property type="entry name" value="SDRFAMILY"/>
</dbReference>
<accession>A0A7J0D218</accession>
<name>A0A7J0D218_STRMI</name>
<dbReference type="EMBL" id="BLWD01000001">
    <property type="protein sequence ID" value="GFN08748.1"/>
    <property type="molecule type" value="Genomic_DNA"/>
</dbReference>
<dbReference type="InterPro" id="IPR020904">
    <property type="entry name" value="Sc_DH/Rdtase_CS"/>
</dbReference>
<feature type="region of interest" description="Disordered" evidence="3">
    <location>
        <begin position="252"/>
        <end position="276"/>
    </location>
</feature>
<dbReference type="PANTHER" id="PTHR24321:SF8">
    <property type="entry name" value="ESTRADIOL 17-BETA-DEHYDROGENASE 8-RELATED"/>
    <property type="match status" value="1"/>
</dbReference>
<dbReference type="CDD" id="cd05233">
    <property type="entry name" value="SDR_c"/>
    <property type="match status" value="1"/>
</dbReference>
<protein>
    <submittedName>
        <fullName evidence="4">Short chain dehydrogenase</fullName>
    </submittedName>
</protein>
<evidence type="ECO:0000256" key="3">
    <source>
        <dbReference type="SAM" id="MobiDB-lite"/>
    </source>
</evidence>
<evidence type="ECO:0000256" key="1">
    <source>
        <dbReference type="ARBA" id="ARBA00006484"/>
    </source>
</evidence>
<dbReference type="InterPro" id="IPR002347">
    <property type="entry name" value="SDR_fam"/>
</dbReference>
<dbReference type="NCBIfam" id="NF005893">
    <property type="entry name" value="PRK07856.1"/>
    <property type="match status" value="1"/>
</dbReference>
<reference evidence="4 5" key="1">
    <citation type="submission" date="2020-05" db="EMBL/GenBank/DDBJ databases">
        <title>Whole genome shotgun sequence of Streptomyces microflavus NBRC 13062.</title>
        <authorList>
            <person name="Komaki H."/>
            <person name="Tamura T."/>
        </authorList>
    </citation>
    <scope>NUCLEOTIDE SEQUENCE [LARGE SCALE GENOMIC DNA]</scope>
    <source>
        <strain evidence="4 5">NBRC 13062</strain>
    </source>
</reference>
<comment type="caution">
    <text evidence="4">The sequence shown here is derived from an EMBL/GenBank/DDBJ whole genome shotgun (WGS) entry which is preliminary data.</text>
</comment>
<dbReference type="FunFam" id="3.40.50.720:FF:000084">
    <property type="entry name" value="Short-chain dehydrogenase reductase"/>
    <property type="match status" value="1"/>
</dbReference>
<dbReference type="PROSITE" id="PS00061">
    <property type="entry name" value="ADH_SHORT"/>
    <property type="match status" value="1"/>
</dbReference>
<feature type="compositionally biased region" description="Basic and acidic residues" evidence="3">
    <location>
        <begin position="252"/>
        <end position="269"/>
    </location>
</feature>
<sequence length="276" mass="28102">MELGNPIDFTGRAVIVTGGTKGVGAAIAEAFLSAGAEVMVCGRSTPVALPSSGGRQAAFLSTDVRDPTAAVALVASTVQQFGRLDVLVNNAGGSPDADAATASPRFVEKVVALNLLAPFYVAQAANLVMREQPEGGSVINIGSVSAHDPQPGTAAYSAAKAGLLGLTRALALEWAPKVRVNHITAGLIRTANATALYGEDDGAAVAGIIPMGRLAVPADVAHACLWLAGPHSSYVNGADLAVHGGGEIPARELARGEPEPPSRHLDHLHLHPLSSW</sequence>
<dbReference type="GO" id="GO:0016491">
    <property type="term" value="F:oxidoreductase activity"/>
    <property type="evidence" value="ECO:0007669"/>
    <property type="project" value="UniProtKB-KW"/>
</dbReference>
<dbReference type="AlphaFoldDB" id="A0A7J0D218"/>
<dbReference type="SUPFAM" id="SSF51735">
    <property type="entry name" value="NAD(P)-binding Rossmann-fold domains"/>
    <property type="match status" value="1"/>
</dbReference>
<dbReference type="InterPro" id="IPR036291">
    <property type="entry name" value="NAD(P)-bd_dom_sf"/>
</dbReference>
<dbReference type="PANTHER" id="PTHR24321">
    <property type="entry name" value="DEHYDROGENASES, SHORT CHAIN"/>
    <property type="match status" value="1"/>
</dbReference>
<dbReference type="PRINTS" id="PR00081">
    <property type="entry name" value="GDHRDH"/>
</dbReference>
<dbReference type="Gene3D" id="3.40.50.720">
    <property type="entry name" value="NAD(P)-binding Rossmann-like Domain"/>
    <property type="match status" value="1"/>
</dbReference>
<gene>
    <name evidence="4" type="ORF">Smic_73040</name>
</gene>
<comment type="similarity">
    <text evidence="1">Belongs to the short-chain dehydrogenases/reductases (SDR) family.</text>
</comment>
<evidence type="ECO:0000256" key="2">
    <source>
        <dbReference type="ARBA" id="ARBA00023002"/>
    </source>
</evidence>
<organism evidence="4 5">
    <name type="scientific">Streptomyces microflavus</name>
    <name type="common">Streptomyces lipmanii</name>
    <dbReference type="NCBI Taxonomy" id="1919"/>
    <lineage>
        <taxon>Bacteria</taxon>
        <taxon>Bacillati</taxon>
        <taxon>Actinomycetota</taxon>
        <taxon>Actinomycetes</taxon>
        <taxon>Kitasatosporales</taxon>
        <taxon>Streptomycetaceae</taxon>
        <taxon>Streptomyces</taxon>
    </lineage>
</organism>
<evidence type="ECO:0000313" key="5">
    <source>
        <dbReference type="Proteomes" id="UP000498740"/>
    </source>
</evidence>
<keyword evidence="2" id="KW-0560">Oxidoreductase</keyword>
<dbReference type="Proteomes" id="UP000498740">
    <property type="component" value="Unassembled WGS sequence"/>
</dbReference>
<evidence type="ECO:0000313" key="4">
    <source>
        <dbReference type="EMBL" id="GFN08748.1"/>
    </source>
</evidence>